<gene>
    <name evidence="2" type="ORF">LTR97_002972</name>
</gene>
<comment type="caution">
    <text evidence="2">The sequence shown here is derived from an EMBL/GenBank/DDBJ whole genome shotgun (WGS) entry which is preliminary data.</text>
</comment>
<accession>A0AAN7WFV0</accession>
<protein>
    <submittedName>
        <fullName evidence="2">Uncharacterized protein</fullName>
    </submittedName>
</protein>
<name>A0AAN7WFV0_9PEZI</name>
<evidence type="ECO:0000313" key="2">
    <source>
        <dbReference type="EMBL" id="KAK5703959.1"/>
    </source>
</evidence>
<feature type="transmembrane region" description="Helical" evidence="1">
    <location>
        <begin position="30"/>
        <end position="48"/>
    </location>
</feature>
<dbReference type="AlphaFoldDB" id="A0AAN7WFV0"/>
<evidence type="ECO:0000256" key="1">
    <source>
        <dbReference type="SAM" id="Phobius"/>
    </source>
</evidence>
<reference evidence="2" key="1">
    <citation type="submission" date="2023-08" db="EMBL/GenBank/DDBJ databases">
        <title>Black Yeasts Isolated from many extreme environments.</title>
        <authorList>
            <person name="Coleine C."/>
            <person name="Stajich J.E."/>
            <person name="Selbmann L."/>
        </authorList>
    </citation>
    <scope>NUCLEOTIDE SEQUENCE</scope>
    <source>
        <strain evidence="2">CCFEE 5810</strain>
    </source>
</reference>
<keyword evidence="1" id="KW-1133">Transmembrane helix</keyword>
<keyword evidence="1" id="KW-0812">Transmembrane</keyword>
<feature type="transmembrane region" description="Helical" evidence="1">
    <location>
        <begin position="7"/>
        <end position="24"/>
    </location>
</feature>
<dbReference type="Proteomes" id="UP001310594">
    <property type="component" value="Unassembled WGS sequence"/>
</dbReference>
<evidence type="ECO:0000313" key="3">
    <source>
        <dbReference type="Proteomes" id="UP001310594"/>
    </source>
</evidence>
<sequence>MGGVISSIVNAITTCFMAIVNGIVTVCKAIINGIVAVVMAIVSCLTCGKAGRRGKTHTSAV</sequence>
<keyword evidence="1" id="KW-0472">Membrane</keyword>
<organism evidence="2 3">
    <name type="scientific">Elasticomyces elasticus</name>
    <dbReference type="NCBI Taxonomy" id="574655"/>
    <lineage>
        <taxon>Eukaryota</taxon>
        <taxon>Fungi</taxon>
        <taxon>Dikarya</taxon>
        <taxon>Ascomycota</taxon>
        <taxon>Pezizomycotina</taxon>
        <taxon>Dothideomycetes</taxon>
        <taxon>Dothideomycetidae</taxon>
        <taxon>Mycosphaerellales</taxon>
        <taxon>Teratosphaeriaceae</taxon>
        <taxon>Elasticomyces</taxon>
    </lineage>
</organism>
<dbReference type="EMBL" id="JAVRQU010000004">
    <property type="protein sequence ID" value="KAK5703959.1"/>
    <property type="molecule type" value="Genomic_DNA"/>
</dbReference>
<proteinExistence type="predicted"/>